<evidence type="ECO:0000313" key="2">
    <source>
        <dbReference type="EMBL" id="CAJ1956507.1"/>
    </source>
</evidence>
<accession>A0AAD2JJK7</accession>
<evidence type="ECO:0000259" key="1">
    <source>
        <dbReference type="Pfam" id="PF20710"/>
    </source>
</evidence>
<dbReference type="InterPro" id="IPR049227">
    <property type="entry name" value="DUF6824"/>
</dbReference>
<keyword evidence="3" id="KW-1185">Reference proteome</keyword>
<comment type="caution">
    <text evidence="2">The sequence shown here is derived from an EMBL/GenBank/DDBJ whole genome shotgun (WGS) entry which is preliminary data.</text>
</comment>
<organism evidence="2 3">
    <name type="scientific">Cylindrotheca closterium</name>
    <dbReference type="NCBI Taxonomy" id="2856"/>
    <lineage>
        <taxon>Eukaryota</taxon>
        <taxon>Sar</taxon>
        <taxon>Stramenopiles</taxon>
        <taxon>Ochrophyta</taxon>
        <taxon>Bacillariophyta</taxon>
        <taxon>Bacillariophyceae</taxon>
        <taxon>Bacillariophycidae</taxon>
        <taxon>Bacillariales</taxon>
        <taxon>Bacillariaceae</taxon>
        <taxon>Cylindrotheca</taxon>
    </lineage>
</organism>
<dbReference type="EMBL" id="CAKOGP040001914">
    <property type="protein sequence ID" value="CAJ1956507.1"/>
    <property type="molecule type" value="Genomic_DNA"/>
</dbReference>
<proteinExistence type="predicted"/>
<feature type="domain" description="DUF6824" evidence="1">
    <location>
        <begin position="431"/>
        <end position="513"/>
    </location>
</feature>
<dbReference type="AlphaFoldDB" id="A0AAD2JJK7"/>
<dbReference type="Proteomes" id="UP001295423">
    <property type="component" value="Unassembled WGS sequence"/>
</dbReference>
<protein>
    <recommendedName>
        <fullName evidence="1">DUF6824 domain-containing protein</fullName>
    </recommendedName>
</protein>
<dbReference type="Pfam" id="PF20710">
    <property type="entry name" value="DUF6824"/>
    <property type="match status" value="1"/>
</dbReference>
<gene>
    <name evidence="2" type="ORF">CYCCA115_LOCUS16267</name>
</gene>
<evidence type="ECO:0000313" key="3">
    <source>
        <dbReference type="Proteomes" id="UP001295423"/>
    </source>
</evidence>
<name>A0AAD2JJK7_9STRA</name>
<sequence length="517" mass="59181">MDHQSHSSTQEQAPSFIFGDLSASTFQWNDTNEGCFSNCNLWGGIITNNKSITNEDAAKGSNTEKEEVDKFLAESMKKLSLEEKEKALEEVRGILPRKDHIDEDSAFMDAIMKRLETHLLLIKRGSSYERAEQMNKAYVSNRPFRILFLRSNQYDPKPSAEHMIRYFEIKEELFGTHKLVQEILIEDLDPSDINCLESGAGQLLPHPDRANRRVFLMMPGLRRLCPVEHQLRSNFYVIMTTLRESDEARRHGVVAIIYTVGRFRDMSAGLDAARFAKVASSLPIPFCGMHFCHSDIRQFVLVKALLPLMPLYATPKFRSHYGTHAEVLYALRGYGISEDVLPFSHFEDKFLLRHHNMWCQDRKQKDAIIAIERRALLVLDCPPGPYNAEEAVSTALNHDDKGSHELIASKAVFDESAQESDDGRLNPCPQDILFGYGYKLHPGNVQLHNLIGDHADDYAAIDGKKEKMDYALNLVRYMKNQGSRFLIFERESKGWVEVSDNQARNKVAKTIRNRRRK</sequence>
<reference evidence="2" key="1">
    <citation type="submission" date="2023-08" db="EMBL/GenBank/DDBJ databases">
        <authorList>
            <person name="Audoor S."/>
            <person name="Bilcke G."/>
        </authorList>
    </citation>
    <scope>NUCLEOTIDE SEQUENCE</scope>
</reference>